<reference evidence="1 2" key="1">
    <citation type="submission" date="2024-06" db="EMBL/GenBank/DDBJ databases">
        <title>Genomic Encyclopedia of Type Strains, Phase IV (KMG-IV): sequencing the most valuable type-strain genomes for metagenomic binning, comparative biology and taxonomic classification.</title>
        <authorList>
            <person name="Goeker M."/>
        </authorList>
    </citation>
    <scope>NUCLEOTIDE SEQUENCE [LARGE SCALE GENOMIC DNA]</scope>
    <source>
        <strain evidence="1 2">DSM 21331</strain>
    </source>
</reference>
<protein>
    <submittedName>
        <fullName evidence="1">Metal-dependent HD superfamily phosphohydrolase</fullName>
    </submittedName>
</protein>
<accession>A0ABV2L303</accession>
<keyword evidence="2" id="KW-1185">Reference proteome</keyword>
<comment type="caution">
    <text evidence="1">The sequence shown here is derived from an EMBL/GenBank/DDBJ whole genome shotgun (WGS) entry which is preliminary data.</text>
</comment>
<evidence type="ECO:0000313" key="2">
    <source>
        <dbReference type="Proteomes" id="UP001549145"/>
    </source>
</evidence>
<name>A0ABV2L303_9HYPH</name>
<dbReference type="PANTHER" id="PTHR21174">
    <property type="match status" value="1"/>
</dbReference>
<dbReference type="PANTHER" id="PTHR21174:SF0">
    <property type="entry name" value="HD PHOSPHOHYDROLASE FAMILY PROTEIN-RELATED"/>
    <property type="match status" value="1"/>
</dbReference>
<evidence type="ECO:0000313" key="1">
    <source>
        <dbReference type="EMBL" id="MET3692024.1"/>
    </source>
</evidence>
<proteinExistence type="predicted"/>
<dbReference type="RefSeq" id="WP_238278299.1">
    <property type="nucleotide sequence ID" value="NZ_BPQL01000034.1"/>
</dbReference>
<organism evidence="1 2">
    <name type="scientific">Methylobacterium goesingense</name>
    <dbReference type="NCBI Taxonomy" id="243690"/>
    <lineage>
        <taxon>Bacteria</taxon>
        <taxon>Pseudomonadati</taxon>
        <taxon>Pseudomonadota</taxon>
        <taxon>Alphaproteobacteria</taxon>
        <taxon>Hyphomicrobiales</taxon>
        <taxon>Methylobacteriaceae</taxon>
        <taxon>Methylobacterium</taxon>
    </lineage>
</organism>
<sequence length="217" mass="23148">MDATDASLRARFDALWARTVGTPGAATWRALDAGYGAADRHYHGWPHVAALLTGHDSVRAHPDFADVDGNAIDLAIAFHDAVYDTARADNEARSADLLRAEAGPASGDARVRAAIAMIHATAAHGPSADPATRLLLDLDLAVLGAPRAVYAAYAAAIRREYAAVPEAAWRLGRAQILDRFLARPRLYQTDLFHDRLEAAARANLAAEAARLRAGPTE</sequence>
<dbReference type="EMBL" id="JBEPMM010000003">
    <property type="protein sequence ID" value="MET3692024.1"/>
    <property type="molecule type" value="Genomic_DNA"/>
</dbReference>
<gene>
    <name evidence="1" type="ORF">ABID43_001555</name>
</gene>
<dbReference type="SUPFAM" id="SSF109604">
    <property type="entry name" value="HD-domain/PDEase-like"/>
    <property type="match status" value="1"/>
</dbReference>
<dbReference type="PIRSF" id="PIRSF035170">
    <property type="entry name" value="HD_phosphohydro"/>
    <property type="match status" value="1"/>
</dbReference>
<dbReference type="Proteomes" id="UP001549145">
    <property type="component" value="Unassembled WGS sequence"/>
</dbReference>
<dbReference type="InterPro" id="IPR009218">
    <property type="entry name" value="HD_phosphohydro"/>
</dbReference>